<dbReference type="Proteomes" id="UP000183447">
    <property type="component" value="Unassembled WGS sequence"/>
</dbReference>
<proteinExistence type="predicted"/>
<dbReference type="PANTHER" id="PTHR11365">
    <property type="entry name" value="5-OXOPROLINASE RELATED"/>
    <property type="match status" value="1"/>
</dbReference>
<dbReference type="InterPro" id="IPR045079">
    <property type="entry name" value="Oxoprolinase-like"/>
</dbReference>
<gene>
    <name evidence="2" type="ORF">SAMN02983003_3644</name>
</gene>
<protein>
    <submittedName>
        <fullName evidence="2">N-methylhydantoinase B</fullName>
    </submittedName>
</protein>
<dbReference type="RefSeq" id="WP_072346033.1">
    <property type="nucleotide sequence ID" value="NZ_FPKU01000003.1"/>
</dbReference>
<dbReference type="GO" id="GO:0006749">
    <property type="term" value="P:glutathione metabolic process"/>
    <property type="evidence" value="ECO:0007669"/>
    <property type="project" value="TreeGrafter"/>
</dbReference>
<keyword evidence="3" id="KW-1185">Reference proteome</keyword>
<evidence type="ECO:0000259" key="1">
    <source>
        <dbReference type="Pfam" id="PF02538"/>
    </source>
</evidence>
<sequence length="549" mass="57919">MSIDPVSLGIIWDRLIAITDETLSTLVRTSFSTNVRESYDLSCMLFDAEGRSIAQGTYSVPSFTGTAPETVRMMLAAHPPETLRDGDVLATNDPWIGTGHLYDINVLRPVFRNGRIIAYSLSITHLPDIGGLGFSATARQVYEEGLRLPVLKLVHEGEPDTLVFDIIRTNVRVPEQTIGDIHANIACNEVAARLLLEFMDEYGLESLQPVADAIIAQTEKGLRSALSAMPDGTWQHAIDIEGADGPLRLAVTMTIDGDTLHADFTGTSPAIPMGINVPINYAKAFVVYAVKCVTTPATPNNIGAVLPISVSAPENCLLNAKAPFPTGGRHVIGHFVAPLMMGALAQVVPDLVQADSGMLSLVNIQGLRPDGRGVSSIYFSCGGYGALKGLDGAPTTPSPSNMTGTPVEVWEEISGMTVLRKALRPDSGGPGQYRGGLGQDIVLRNDTGSELTISCLSGRTEFPALGYSGGRPGALRAVLIDGRAVHPKGRYFLAPGGTLTLVEPGGGGFGDPALRSPQALATDLAAGHVSREGAARDYPEAFAELGGRG</sequence>
<feature type="domain" description="Hydantoinase B/oxoprolinase" evidence="1">
    <location>
        <begin position="4"/>
        <end position="512"/>
    </location>
</feature>
<accession>A0A1K2I245</accession>
<dbReference type="AlphaFoldDB" id="A0A1K2I245"/>
<dbReference type="InterPro" id="IPR003692">
    <property type="entry name" value="Hydantoinase_B"/>
</dbReference>
<organism evidence="2 3">
    <name type="scientific">Devosia enhydra</name>
    <dbReference type="NCBI Taxonomy" id="665118"/>
    <lineage>
        <taxon>Bacteria</taxon>
        <taxon>Pseudomonadati</taxon>
        <taxon>Pseudomonadota</taxon>
        <taxon>Alphaproteobacteria</taxon>
        <taxon>Hyphomicrobiales</taxon>
        <taxon>Devosiaceae</taxon>
        <taxon>Devosia</taxon>
    </lineage>
</organism>
<dbReference type="GO" id="GO:0017168">
    <property type="term" value="F:5-oxoprolinase (ATP-hydrolyzing) activity"/>
    <property type="evidence" value="ECO:0007669"/>
    <property type="project" value="TreeGrafter"/>
</dbReference>
<dbReference type="STRING" id="665118.SAMN02983003_3644"/>
<reference evidence="2 3" key="1">
    <citation type="submission" date="2016-11" db="EMBL/GenBank/DDBJ databases">
        <authorList>
            <person name="Jaros S."/>
            <person name="Januszkiewicz K."/>
            <person name="Wedrychowicz H."/>
        </authorList>
    </citation>
    <scope>NUCLEOTIDE SEQUENCE [LARGE SCALE GENOMIC DNA]</scope>
    <source>
        <strain evidence="2 3">ATCC 23634</strain>
    </source>
</reference>
<dbReference type="Pfam" id="PF02538">
    <property type="entry name" value="Hydantoinase_B"/>
    <property type="match status" value="1"/>
</dbReference>
<evidence type="ECO:0000313" key="3">
    <source>
        <dbReference type="Proteomes" id="UP000183447"/>
    </source>
</evidence>
<dbReference type="GO" id="GO:0005829">
    <property type="term" value="C:cytosol"/>
    <property type="evidence" value="ECO:0007669"/>
    <property type="project" value="TreeGrafter"/>
</dbReference>
<evidence type="ECO:0000313" key="2">
    <source>
        <dbReference type="EMBL" id="SFZ86462.1"/>
    </source>
</evidence>
<dbReference type="EMBL" id="FPKU01000003">
    <property type="protein sequence ID" value="SFZ86462.1"/>
    <property type="molecule type" value="Genomic_DNA"/>
</dbReference>
<dbReference type="OrthoDB" id="9761586at2"/>
<name>A0A1K2I245_9HYPH</name>
<dbReference type="PANTHER" id="PTHR11365:SF23">
    <property type="entry name" value="HYPOTHETICAL 5-OXOPROLINASE (EUROFUNG)-RELATED"/>
    <property type="match status" value="1"/>
</dbReference>